<dbReference type="Gene3D" id="3.40.50.2020">
    <property type="match status" value="1"/>
</dbReference>
<dbReference type="PANTHER" id="PTHR43218">
    <property type="entry name" value="PHOSPHORIBOSYLTRANSFERASE-RELATED"/>
    <property type="match status" value="1"/>
</dbReference>
<dbReference type="EMBL" id="JAROCA020000001">
    <property type="protein sequence ID" value="MDY0404974.1"/>
    <property type="molecule type" value="Genomic_DNA"/>
</dbReference>
<dbReference type="InterPro" id="IPR029057">
    <property type="entry name" value="PRTase-like"/>
</dbReference>
<keyword evidence="2" id="KW-0328">Glycosyltransferase</keyword>
<sequence length="179" mass="19621">METYELQVAGLTRQLQIVQIKPGLQIASFIILGDTELVTAAAMLLAKRLPPADILITAEAKGIPFVYELAKELGHKQYVVARKNVQAYMEKPLISEVSSITTRKRQFLCLDTADAALLEGKRIALVDDIISTGESMHALEQLVHKANGEIVAKASILAEGNAAKRNDIIYLQHVPVFTD</sequence>
<protein>
    <submittedName>
        <fullName evidence="2">Phosphoribosyltransferase family protein</fullName>
    </submittedName>
</protein>
<keyword evidence="3" id="KW-1185">Reference proteome</keyword>
<feature type="domain" description="Phosphoribosyltransferase" evidence="1">
    <location>
        <begin position="53"/>
        <end position="167"/>
    </location>
</feature>
<gene>
    <name evidence="2" type="ORF">P5G51_005775</name>
</gene>
<dbReference type="RefSeq" id="WP_306066318.1">
    <property type="nucleotide sequence ID" value="NZ_JAROCA020000001.1"/>
</dbReference>
<keyword evidence="2" id="KW-0808">Transferase</keyword>
<dbReference type="PANTHER" id="PTHR43218:SF1">
    <property type="entry name" value="PHOSPHORIBOSYLTRANSFERASE"/>
    <property type="match status" value="1"/>
</dbReference>
<evidence type="ECO:0000313" key="3">
    <source>
        <dbReference type="Proteomes" id="UP001228376"/>
    </source>
</evidence>
<evidence type="ECO:0000313" key="2">
    <source>
        <dbReference type="EMBL" id="MDY0404974.1"/>
    </source>
</evidence>
<dbReference type="Pfam" id="PF00156">
    <property type="entry name" value="Pribosyltran"/>
    <property type="match status" value="1"/>
</dbReference>
<accession>A0ABU5CF62</accession>
<dbReference type="InterPro" id="IPR000836">
    <property type="entry name" value="PRTase_dom"/>
</dbReference>
<proteinExistence type="predicted"/>
<reference evidence="2 3" key="1">
    <citation type="submission" date="2023-10" db="EMBL/GenBank/DDBJ databases">
        <title>179-bfca-hs.</title>
        <authorList>
            <person name="Miliotis G."/>
            <person name="Sengupta P."/>
            <person name="Hameed A."/>
            <person name="Chuvochina M."/>
            <person name="Mcdonagh F."/>
            <person name="Simpson A.C."/>
            <person name="Singh N.K."/>
            <person name="Rekha P.D."/>
            <person name="Raman K."/>
            <person name="Hugenholtz P."/>
            <person name="Venkateswaran K."/>
        </authorList>
    </citation>
    <scope>NUCLEOTIDE SEQUENCE [LARGE SCALE GENOMIC DNA]</scope>
    <source>
        <strain evidence="2 3">179-BFC-A-HS</strain>
    </source>
</reference>
<dbReference type="CDD" id="cd06223">
    <property type="entry name" value="PRTases_typeI"/>
    <property type="match status" value="1"/>
</dbReference>
<dbReference type="SUPFAM" id="SSF53271">
    <property type="entry name" value="PRTase-like"/>
    <property type="match status" value="1"/>
</dbReference>
<evidence type="ECO:0000259" key="1">
    <source>
        <dbReference type="Pfam" id="PF00156"/>
    </source>
</evidence>
<organism evidence="2 3">
    <name type="scientific">Tigheibacillus jepli</name>
    <dbReference type="NCBI Taxonomy" id="3035914"/>
    <lineage>
        <taxon>Bacteria</taxon>
        <taxon>Bacillati</taxon>
        <taxon>Bacillota</taxon>
        <taxon>Bacilli</taxon>
        <taxon>Bacillales</taxon>
        <taxon>Bacillaceae</taxon>
        <taxon>Tigheibacillus</taxon>
    </lineage>
</organism>
<dbReference type="NCBIfam" id="NF005592">
    <property type="entry name" value="PRK07322.1"/>
    <property type="match status" value="1"/>
</dbReference>
<name>A0ABU5CF62_9BACI</name>
<comment type="caution">
    <text evidence="2">The sequence shown here is derived from an EMBL/GenBank/DDBJ whole genome shotgun (WGS) entry which is preliminary data.</text>
</comment>
<dbReference type="GO" id="GO:0016757">
    <property type="term" value="F:glycosyltransferase activity"/>
    <property type="evidence" value="ECO:0007669"/>
    <property type="project" value="UniProtKB-KW"/>
</dbReference>
<dbReference type="Proteomes" id="UP001228376">
    <property type="component" value="Unassembled WGS sequence"/>
</dbReference>